<feature type="transmembrane region" description="Helical" evidence="1">
    <location>
        <begin position="62"/>
        <end position="81"/>
    </location>
</feature>
<dbReference type="AlphaFoldDB" id="A0AAE1GJG1"/>
<gene>
    <name evidence="2" type="ORF">Pcinc_003176</name>
</gene>
<keyword evidence="3" id="KW-1185">Reference proteome</keyword>
<name>A0AAE1GJG1_PETCI</name>
<comment type="caution">
    <text evidence="2">The sequence shown here is derived from an EMBL/GenBank/DDBJ whole genome shotgun (WGS) entry which is preliminary data.</text>
</comment>
<evidence type="ECO:0000256" key="1">
    <source>
        <dbReference type="SAM" id="Phobius"/>
    </source>
</evidence>
<keyword evidence="1" id="KW-0472">Membrane</keyword>
<sequence length="140" mass="14971">MAKKNCCVGGVHPQGKEVAGLFNLPVSSDPIGYRCAHGMAVMVGTACKGSTTLCLAGLYKGLVWMVVVFGVGGTVLFYYMIHRAQAALKLSSSLSSHTFMHIFGSFLGQALDHIPWVFAGRGSRKISPYDEILVAGFPRC</sequence>
<dbReference type="EMBL" id="JAWQEG010000237">
    <property type="protein sequence ID" value="KAK3892997.1"/>
    <property type="molecule type" value="Genomic_DNA"/>
</dbReference>
<evidence type="ECO:0000313" key="3">
    <source>
        <dbReference type="Proteomes" id="UP001286313"/>
    </source>
</evidence>
<keyword evidence="1" id="KW-0812">Transmembrane</keyword>
<proteinExistence type="predicted"/>
<protein>
    <submittedName>
        <fullName evidence="2">Uncharacterized protein</fullName>
    </submittedName>
</protein>
<evidence type="ECO:0000313" key="2">
    <source>
        <dbReference type="EMBL" id="KAK3892997.1"/>
    </source>
</evidence>
<dbReference type="Proteomes" id="UP001286313">
    <property type="component" value="Unassembled WGS sequence"/>
</dbReference>
<accession>A0AAE1GJG1</accession>
<reference evidence="2" key="1">
    <citation type="submission" date="2023-10" db="EMBL/GenBank/DDBJ databases">
        <title>Genome assemblies of two species of porcelain crab, Petrolisthes cinctipes and Petrolisthes manimaculis (Anomura: Porcellanidae).</title>
        <authorList>
            <person name="Angst P."/>
        </authorList>
    </citation>
    <scope>NUCLEOTIDE SEQUENCE</scope>
    <source>
        <strain evidence="2">PB745_01</strain>
        <tissue evidence="2">Gill</tissue>
    </source>
</reference>
<keyword evidence="1" id="KW-1133">Transmembrane helix</keyword>
<organism evidence="2 3">
    <name type="scientific">Petrolisthes cinctipes</name>
    <name type="common">Flat porcelain crab</name>
    <dbReference type="NCBI Taxonomy" id="88211"/>
    <lineage>
        <taxon>Eukaryota</taxon>
        <taxon>Metazoa</taxon>
        <taxon>Ecdysozoa</taxon>
        <taxon>Arthropoda</taxon>
        <taxon>Crustacea</taxon>
        <taxon>Multicrustacea</taxon>
        <taxon>Malacostraca</taxon>
        <taxon>Eumalacostraca</taxon>
        <taxon>Eucarida</taxon>
        <taxon>Decapoda</taxon>
        <taxon>Pleocyemata</taxon>
        <taxon>Anomura</taxon>
        <taxon>Galatheoidea</taxon>
        <taxon>Porcellanidae</taxon>
        <taxon>Petrolisthes</taxon>
    </lineage>
</organism>